<dbReference type="PANTHER" id="PTHR24103">
    <property type="entry name" value="E3 UBIQUITIN-PROTEIN LIGASE TRIM"/>
    <property type="match status" value="1"/>
</dbReference>
<feature type="region of interest" description="Disordered" evidence="5">
    <location>
        <begin position="533"/>
        <end position="632"/>
    </location>
</feature>
<feature type="region of interest" description="Disordered" evidence="5">
    <location>
        <begin position="796"/>
        <end position="848"/>
    </location>
</feature>
<feature type="compositionally biased region" description="Low complexity" evidence="5">
    <location>
        <begin position="294"/>
        <end position="307"/>
    </location>
</feature>
<dbReference type="RefSeq" id="XP_014679356.1">
    <property type="nucleotide sequence ID" value="XM_014823870.1"/>
</dbReference>
<dbReference type="InterPro" id="IPR013083">
    <property type="entry name" value="Znf_RING/FYVE/PHD"/>
</dbReference>
<sequence>MDADKDAAQASPMKCQSSDSIDSGNTFEHWSKYLRCDVCLDYFQEPVTLTCGHTFCRICIKKLSPLPTYAPYTPLGPPWAAQEEWTNAGEFGEAAERWRSTADQSDPLPQRQRSNTGTQSGQSQSEDGAVYQNSLNDIRLVARQAAASPRQNATVLTRTHIVNMETDELMSVTPHHLRNAWPSEPSPPAAASDAPSRPTLPMVGPRLRPPRRSQASGSQSLANGPIPHPDHSQMIGSDQPRPVRDGSSNEAEPPADSFSRPIEVRITNRNLPSTAAGANTDIEYEITDVTREGSASVSSISSSLSSNDDSHLDPEDWQSVESENHSENQQRISQQPDGRIGSTEAANDSHSSSMPPMADDDTPRDVVETTPLLSRQREESRSYVESIEQLGSTRRRILASSVASTDFMPDVVPPEFEAEVNEQIYNLIEGDARVGADQSTITDSEFDTSASRHGTQAAELTDERGTINEETTSAGMTATTTTTARTNYRGAAATLNLGVDTDVGVNRTSSPTSLLLAVTNAAATFVNNTRMTAESAAANQQHGHALTSADRMRSDTQNRHDETNASTGGAGNEISRVASSSLSRRSDVETDEELSITDADIAQTVEVSSDSARGSTIASDDAPVASPNVSNNNRHVIAGPLTAEEINDLRIRAQAALNEIAMRQIRSNADDRRTSQLPDALEGSWRPGAPPPTPLSTGAVNIRCPSCRVSVRVNAAAAMKNVSLANCVEGYKASRERHLTCRYNSMRIAENREIHNEQIIRSDVATVTQSRPLIGRDAAGAQTNVNDVEVRMSTVSTTHENIPNHDRSGNGGNAHSENVPTSARSRDFANSSSDSHLFDHSYAQPDLNGSEQALELMDMGEMHE</sequence>
<evidence type="ECO:0000256" key="1">
    <source>
        <dbReference type="ARBA" id="ARBA00022723"/>
    </source>
</evidence>
<dbReference type="InterPro" id="IPR001841">
    <property type="entry name" value="Znf_RING"/>
</dbReference>
<keyword evidence="2 4" id="KW-0863">Zinc-finger</keyword>
<evidence type="ECO:0000256" key="2">
    <source>
        <dbReference type="ARBA" id="ARBA00022771"/>
    </source>
</evidence>
<evidence type="ECO:0000259" key="6">
    <source>
        <dbReference type="PROSITE" id="PS50089"/>
    </source>
</evidence>
<dbReference type="Proteomes" id="UP000695022">
    <property type="component" value="Unplaced"/>
</dbReference>
<name>A0ABM1F4I5_PRICU</name>
<protein>
    <submittedName>
        <fullName evidence="8">Uncharacterized protein LOC106819222</fullName>
    </submittedName>
</protein>
<keyword evidence="7" id="KW-1185">Reference proteome</keyword>
<feature type="compositionally biased region" description="Low complexity" evidence="5">
    <location>
        <begin position="116"/>
        <end position="125"/>
    </location>
</feature>
<gene>
    <name evidence="8" type="primary">LOC106819222</name>
</gene>
<feature type="compositionally biased region" description="Polar residues" evidence="5">
    <location>
        <begin position="605"/>
        <end position="618"/>
    </location>
</feature>
<evidence type="ECO:0000313" key="8">
    <source>
        <dbReference type="RefSeq" id="XP_014679356.1"/>
    </source>
</evidence>
<evidence type="ECO:0000256" key="4">
    <source>
        <dbReference type="PROSITE-ProRule" id="PRU00175"/>
    </source>
</evidence>
<evidence type="ECO:0000256" key="5">
    <source>
        <dbReference type="SAM" id="MobiDB-lite"/>
    </source>
</evidence>
<keyword evidence="1" id="KW-0479">Metal-binding</keyword>
<feature type="compositionally biased region" description="Polar residues" evidence="5">
    <location>
        <begin position="213"/>
        <end position="222"/>
    </location>
</feature>
<dbReference type="InterPro" id="IPR017907">
    <property type="entry name" value="Znf_RING_CS"/>
</dbReference>
<feature type="domain" description="RING-type" evidence="6">
    <location>
        <begin position="36"/>
        <end position="75"/>
    </location>
</feature>
<organism evidence="7 8">
    <name type="scientific">Priapulus caudatus</name>
    <name type="common">Priapulid worm</name>
    <dbReference type="NCBI Taxonomy" id="37621"/>
    <lineage>
        <taxon>Eukaryota</taxon>
        <taxon>Metazoa</taxon>
        <taxon>Ecdysozoa</taxon>
        <taxon>Scalidophora</taxon>
        <taxon>Priapulida</taxon>
        <taxon>Priapulimorpha</taxon>
        <taxon>Priapulimorphida</taxon>
        <taxon>Priapulidae</taxon>
        <taxon>Priapulus</taxon>
    </lineage>
</organism>
<dbReference type="PROSITE" id="PS00518">
    <property type="entry name" value="ZF_RING_1"/>
    <property type="match status" value="1"/>
</dbReference>
<feature type="compositionally biased region" description="Polar residues" evidence="5">
    <location>
        <begin position="813"/>
        <end position="835"/>
    </location>
</feature>
<dbReference type="SMART" id="SM00184">
    <property type="entry name" value="RING"/>
    <property type="match status" value="1"/>
</dbReference>
<feature type="region of interest" description="Disordered" evidence="5">
    <location>
        <begin position="291"/>
        <end position="392"/>
    </location>
</feature>
<keyword evidence="3" id="KW-0862">Zinc</keyword>
<proteinExistence type="predicted"/>
<feature type="compositionally biased region" description="Polar residues" evidence="5">
    <location>
        <begin position="344"/>
        <end position="354"/>
    </location>
</feature>
<feature type="compositionally biased region" description="Basic and acidic residues" evidence="5">
    <location>
        <begin position="550"/>
        <end position="563"/>
    </location>
</feature>
<feature type="region of interest" description="Disordered" evidence="5">
    <location>
        <begin position="95"/>
        <end position="127"/>
    </location>
</feature>
<dbReference type="GeneID" id="106819222"/>
<dbReference type="PROSITE" id="PS50089">
    <property type="entry name" value="ZF_RING_2"/>
    <property type="match status" value="1"/>
</dbReference>
<feature type="region of interest" description="Disordered" evidence="5">
    <location>
        <begin position="668"/>
        <end position="697"/>
    </location>
</feature>
<evidence type="ECO:0000256" key="3">
    <source>
        <dbReference type="ARBA" id="ARBA00022833"/>
    </source>
</evidence>
<dbReference type="Gene3D" id="3.30.40.10">
    <property type="entry name" value="Zinc/RING finger domain, C3HC4 (zinc finger)"/>
    <property type="match status" value="1"/>
</dbReference>
<dbReference type="SUPFAM" id="SSF57850">
    <property type="entry name" value="RING/U-box"/>
    <property type="match status" value="1"/>
</dbReference>
<evidence type="ECO:0000313" key="7">
    <source>
        <dbReference type="Proteomes" id="UP000695022"/>
    </source>
</evidence>
<dbReference type="InterPro" id="IPR050143">
    <property type="entry name" value="TRIM/RBCC"/>
</dbReference>
<dbReference type="Pfam" id="PF15227">
    <property type="entry name" value="zf-C3HC4_4"/>
    <property type="match status" value="1"/>
</dbReference>
<feature type="region of interest" description="Disordered" evidence="5">
    <location>
        <begin position="177"/>
        <end position="264"/>
    </location>
</feature>
<reference evidence="8" key="1">
    <citation type="submission" date="2025-08" db="UniProtKB">
        <authorList>
            <consortium name="RefSeq"/>
        </authorList>
    </citation>
    <scope>IDENTIFICATION</scope>
</reference>
<accession>A0ABM1F4I5</accession>
<feature type="region of interest" description="Disordered" evidence="5">
    <location>
        <begin position="1"/>
        <end position="21"/>
    </location>
</feature>